<name>A0A949X478_9CLOT</name>
<dbReference type="RefSeq" id="WP_218320644.1">
    <property type="nucleotide sequence ID" value="NZ_JAEEGC010000049.1"/>
</dbReference>
<dbReference type="Proteomes" id="UP000694308">
    <property type="component" value="Unassembled WGS sequence"/>
</dbReference>
<keyword evidence="3" id="KW-1185">Reference proteome</keyword>
<feature type="region of interest" description="Disordered" evidence="1">
    <location>
        <begin position="1"/>
        <end position="62"/>
    </location>
</feature>
<dbReference type="EMBL" id="JAEEGC010000049">
    <property type="protein sequence ID" value="MBV7273558.1"/>
    <property type="molecule type" value="Genomic_DNA"/>
</dbReference>
<comment type="caution">
    <text evidence="2">The sequence shown here is derived from an EMBL/GenBank/DDBJ whole genome shotgun (WGS) entry which is preliminary data.</text>
</comment>
<accession>A0A949X478</accession>
<sequence>MNNKKLLEKTNSKSVMNSKEESMKDHSQNSLDSKTGYMDHGNESVYQAKGRVMRNNDNGSHF</sequence>
<reference evidence="2" key="1">
    <citation type="submission" date="2020-12" db="EMBL/GenBank/DDBJ databases">
        <title>Clostridium thailandense sp. nov., a novel acetogenic bacterium isolated from peat land soil in Thailand.</title>
        <authorList>
            <person name="Chaikitkaew S."/>
            <person name="Birkeland N.K."/>
        </authorList>
    </citation>
    <scope>NUCLEOTIDE SEQUENCE</scope>
    <source>
        <strain evidence="2">PL3</strain>
    </source>
</reference>
<protein>
    <submittedName>
        <fullName evidence="2">Uncharacterized protein</fullName>
    </submittedName>
</protein>
<feature type="compositionally biased region" description="Basic and acidic residues" evidence="1">
    <location>
        <begin position="1"/>
        <end position="11"/>
    </location>
</feature>
<feature type="compositionally biased region" description="Basic and acidic residues" evidence="1">
    <location>
        <begin position="18"/>
        <end position="27"/>
    </location>
</feature>
<proteinExistence type="predicted"/>
<dbReference type="AlphaFoldDB" id="A0A949X478"/>
<evidence type="ECO:0000313" key="3">
    <source>
        <dbReference type="Proteomes" id="UP000694308"/>
    </source>
</evidence>
<evidence type="ECO:0000313" key="2">
    <source>
        <dbReference type="EMBL" id="MBV7273558.1"/>
    </source>
</evidence>
<organism evidence="2 3">
    <name type="scientific">Clostridium thailandense</name>
    <dbReference type="NCBI Taxonomy" id="2794346"/>
    <lineage>
        <taxon>Bacteria</taxon>
        <taxon>Bacillati</taxon>
        <taxon>Bacillota</taxon>
        <taxon>Clostridia</taxon>
        <taxon>Eubacteriales</taxon>
        <taxon>Clostridiaceae</taxon>
        <taxon>Clostridium</taxon>
    </lineage>
</organism>
<gene>
    <name evidence="2" type="ORF">I6U48_11620</name>
</gene>
<evidence type="ECO:0000256" key="1">
    <source>
        <dbReference type="SAM" id="MobiDB-lite"/>
    </source>
</evidence>